<protein>
    <submittedName>
        <fullName evidence="3">Uncharacterized conserved protein YbjT, contains NAD(P)-binding and DUF2867 domains</fullName>
    </submittedName>
</protein>
<feature type="compositionally biased region" description="Polar residues" evidence="1">
    <location>
        <begin position="268"/>
        <end position="279"/>
    </location>
</feature>
<proteinExistence type="predicted"/>
<dbReference type="Pfam" id="PF13460">
    <property type="entry name" value="NAD_binding_10"/>
    <property type="match status" value="1"/>
</dbReference>
<dbReference type="InterPro" id="IPR016040">
    <property type="entry name" value="NAD(P)-bd_dom"/>
</dbReference>
<dbReference type="InterPro" id="IPR051207">
    <property type="entry name" value="ComplexI_NDUFA9_subunit"/>
</dbReference>
<accession>A0A1H7KQS1</accession>
<name>A0A1H7KQS1_9ACTN</name>
<dbReference type="Gene3D" id="3.40.50.720">
    <property type="entry name" value="NAD(P)-binding Rossmann-like Domain"/>
    <property type="match status" value="1"/>
</dbReference>
<dbReference type="GO" id="GO:0044877">
    <property type="term" value="F:protein-containing complex binding"/>
    <property type="evidence" value="ECO:0007669"/>
    <property type="project" value="TreeGrafter"/>
</dbReference>
<sequence>MRILVTGATGTLGRFVVPALVRAGHQVRALSRTKRENRDGVEWAWGDLASGDGVTEAVRGIRAVAHLATGGRKGRGPRGVDLAGTRTLLEAARSEGVAHVLFTSVVGADRVPVGFLKDKLQAEQLVRDGGPDWTILRLTPFHQWLDRLLREFSSLPVVPVDRSVAWQPVHARDAAERLVALVGDRPALRPVEFGGPEVLGTDELARDWLAARGLRRVIVPMRFPGRLAAAQRAGALSTTATPQGTTTWYDYLRPAPVPSDDFADEHTASPTSPSTQPEQDPNVHVYGGDEGYQRPTRG</sequence>
<evidence type="ECO:0000259" key="2">
    <source>
        <dbReference type="Pfam" id="PF13460"/>
    </source>
</evidence>
<dbReference type="InterPro" id="IPR036291">
    <property type="entry name" value="NAD(P)-bd_dom_sf"/>
</dbReference>
<gene>
    <name evidence="3" type="ORF">SAMN05660976_01317</name>
</gene>
<feature type="domain" description="NAD(P)-binding" evidence="2">
    <location>
        <begin position="7"/>
        <end position="141"/>
    </location>
</feature>
<reference evidence="3 4" key="1">
    <citation type="submission" date="2016-10" db="EMBL/GenBank/DDBJ databases">
        <authorList>
            <person name="de Groot N.N."/>
        </authorList>
    </citation>
    <scope>NUCLEOTIDE SEQUENCE [LARGE SCALE GENOMIC DNA]</scope>
    <source>
        <strain evidence="3 4">DSM 43357</strain>
    </source>
</reference>
<dbReference type="SUPFAM" id="SSF51735">
    <property type="entry name" value="NAD(P)-binding Rossmann-fold domains"/>
    <property type="match status" value="1"/>
</dbReference>
<keyword evidence="4" id="KW-1185">Reference proteome</keyword>
<dbReference type="PANTHER" id="PTHR12126:SF11">
    <property type="entry name" value="NADH DEHYDROGENASE [UBIQUINONE] 1 ALPHA SUBCOMPLEX SUBUNIT 9, MITOCHONDRIAL"/>
    <property type="match status" value="1"/>
</dbReference>
<dbReference type="RefSeq" id="WP_091099045.1">
    <property type="nucleotide sequence ID" value="NZ_FOBF01000003.1"/>
</dbReference>
<dbReference type="Proteomes" id="UP000198953">
    <property type="component" value="Unassembled WGS sequence"/>
</dbReference>
<feature type="region of interest" description="Disordered" evidence="1">
    <location>
        <begin position="252"/>
        <end position="298"/>
    </location>
</feature>
<dbReference type="OrthoDB" id="9771302at2"/>
<evidence type="ECO:0000256" key="1">
    <source>
        <dbReference type="SAM" id="MobiDB-lite"/>
    </source>
</evidence>
<dbReference type="AlphaFoldDB" id="A0A1H7KQS1"/>
<evidence type="ECO:0000313" key="3">
    <source>
        <dbReference type="EMBL" id="SEK88415.1"/>
    </source>
</evidence>
<organism evidence="3 4">
    <name type="scientific">Nonomuraea pusilla</name>
    <dbReference type="NCBI Taxonomy" id="46177"/>
    <lineage>
        <taxon>Bacteria</taxon>
        <taxon>Bacillati</taxon>
        <taxon>Actinomycetota</taxon>
        <taxon>Actinomycetes</taxon>
        <taxon>Streptosporangiales</taxon>
        <taxon>Streptosporangiaceae</taxon>
        <taxon>Nonomuraea</taxon>
    </lineage>
</organism>
<dbReference type="STRING" id="46177.SAMN05660976_01317"/>
<dbReference type="PANTHER" id="PTHR12126">
    <property type="entry name" value="NADH-UBIQUINONE OXIDOREDUCTASE 39 KDA SUBUNIT-RELATED"/>
    <property type="match status" value="1"/>
</dbReference>
<dbReference type="EMBL" id="FOBF01000003">
    <property type="protein sequence ID" value="SEK88415.1"/>
    <property type="molecule type" value="Genomic_DNA"/>
</dbReference>
<evidence type="ECO:0000313" key="4">
    <source>
        <dbReference type="Proteomes" id="UP000198953"/>
    </source>
</evidence>